<name>A0A552WPW1_9MICO</name>
<keyword evidence="2" id="KW-0472">Membrane</keyword>
<feature type="transmembrane region" description="Helical" evidence="2">
    <location>
        <begin position="38"/>
        <end position="59"/>
    </location>
</feature>
<dbReference type="RefSeq" id="WP_143418838.1">
    <property type="nucleotide sequence ID" value="NZ_VJXR01000037.1"/>
</dbReference>
<sequence>MSATATRAVSMPAAAGDRRSRTTGGSHRFRTTGTRGRVLVPLAVAAAVLAVVAGAVWALTAPPPRPAAGPGELALPGGLVRIEQVVSAARPMHAMPGMGIDQDPVADGERRISIDVTLYAIDTMPYEIDAFVLHIDDVGALTPHRAVLPGNELPAGSQLTGTVIFDVPEDATSGRLSYGGKGATDVPLPREAEQFAPAGPRQGPAHH</sequence>
<accession>A0A552WPW1</accession>
<keyword evidence="4" id="KW-1185">Reference proteome</keyword>
<keyword evidence="2" id="KW-0812">Transmembrane</keyword>
<keyword evidence="2" id="KW-1133">Transmembrane helix</keyword>
<evidence type="ECO:0000313" key="3">
    <source>
        <dbReference type="EMBL" id="TRW44714.1"/>
    </source>
</evidence>
<feature type="region of interest" description="Disordered" evidence="1">
    <location>
        <begin position="1"/>
        <end position="31"/>
    </location>
</feature>
<dbReference type="EMBL" id="VJXR01000037">
    <property type="protein sequence ID" value="TRW44714.1"/>
    <property type="molecule type" value="Genomic_DNA"/>
</dbReference>
<dbReference type="Proteomes" id="UP000318693">
    <property type="component" value="Unassembled WGS sequence"/>
</dbReference>
<evidence type="ECO:0000256" key="1">
    <source>
        <dbReference type="SAM" id="MobiDB-lite"/>
    </source>
</evidence>
<evidence type="ECO:0000313" key="4">
    <source>
        <dbReference type="Proteomes" id="UP000318693"/>
    </source>
</evidence>
<dbReference type="AlphaFoldDB" id="A0A552WPW1"/>
<gene>
    <name evidence="3" type="ORF">FJ693_12435</name>
</gene>
<organism evidence="3 4">
    <name type="scientific">Georgenia yuyongxinii</name>
    <dbReference type="NCBI Taxonomy" id="2589797"/>
    <lineage>
        <taxon>Bacteria</taxon>
        <taxon>Bacillati</taxon>
        <taxon>Actinomycetota</taxon>
        <taxon>Actinomycetes</taxon>
        <taxon>Micrococcales</taxon>
        <taxon>Bogoriellaceae</taxon>
        <taxon>Georgenia</taxon>
    </lineage>
</organism>
<reference evidence="3 4" key="1">
    <citation type="submission" date="2019-07" db="EMBL/GenBank/DDBJ databases">
        <title>Georgenia wutianyii sp. nov. and Georgenia *** sp. nov. isolated from plateau pika (Ochotona curzoniae) in the Qinghai-Tibet plateau of China.</title>
        <authorList>
            <person name="Tian Z."/>
        </authorList>
    </citation>
    <scope>NUCLEOTIDE SEQUENCE [LARGE SCALE GENOMIC DNA]</scope>
    <source>
        <strain evidence="3 4">Z446</strain>
    </source>
</reference>
<protein>
    <submittedName>
        <fullName evidence="3">Uncharacterized protein</fullName>
    </submittedName>
</protein>
<evidence type="ECO:0000256" key="2">
    <source>
        <dbReference type="SAM" id="Phobius"/>
    </source>
</evidence>
<comment type="caution">
    <text evidence="3">The sequence shown here is derived from an EMBL/GenBank/DDBJ whole genome shotgun (WGS) entry which is preliminary data.</text>
</comment>
<proteinExistence type="predicted"/>